<dbReference type="EC" id="3.6.1.55" evidence="11"/>
<evidence type="ECO:0000313" key="15">
    <source>
        <dbReference type="Proteomes" id="UP000473325"/>
    </source>
</evidence>
<dbReference type="InterPro" id="IPR047127">
    <property type="entry name" value="MutT-like"/>
</dbReference>
<reference evidence="14 15" key="1">
    <citation type="submission" date="2019-12" db="EMBL/GenBank/DDBJ databases">
        <authorList>
            <person name="Kun Z."/>
        </authorList>
    </citation>
    <scope>NUCLEOTIDE SEQUENCE [LARGE SCALE GENOMIC DNA]</scope>
    <source>
        <strain evidence="14 15">YIM 123512</strain>
    </source>
</reference>
<dbReference type="CDD" id="cd03425">
    <property type="entry name" value="NUDIX_MutT_NudA_like"/>
    <property type="match status" value="1"/>
</dbReference>
<dbReference type="Pfam" id="PF00293">
    <property type="entry name" value="NUDIX"/>
    <property type="match status" value="1"/>
</dbReference>
<dbReference type="Gene3D" id="3.90.79.10">
    <property type="entry name" value="Nucleoside Triphosphate Pyrophosphohydrolase"/>
    <property type="match status" value="1"/>
</dbReference>
<gene>
    <name evidence="14" type="ORF">GRQ65_07140</name>
</gene>
<dbReference type="Proteomes" id="UP000473325">
    <property type="component" value="Unassembled WGS sequence"/>
</dbReference>
<dbReference type="GO" id="GO:0006260">
    <property type="term" value="P:DNA replication"/>
    <property type="evidence" value="ECO:0007669"/>
    <property type="project" value="UniProtKB-KW"/>
</dbReference>
<keyword evidence="6" id="KW-0227">DNA damage</keyword>
<dbReference type="AlphaFoldDB" id="A0A6L7F022"/>
<evidence type="ECO:0000256" key="4">
    <source>
        <dbReference type="ARBA" id="ARBA00022705"/>
    </source>
</evidence>
<keyword evidence="3" id="KW-0515">Mutator protein</keyword>
<dbReference type="SUPFAM" id="SSF55811">
    <property type="entry name" value="Nudix"/>
    <property type="match status" value="1"/>
</dbReference>
<dbReference type="InterPro" id="IPR020084">
    <property type="entry name" value="NUDIX_hydrolase_CS"/>
</dbReference>
<comment type="catalytic activity">
    <reaction evidence="10">
        <text>8-oxo-dGTP + H2O = 8-oxo-dGMP + diphosphate + H(+)</text>
        <dbReference type="Rhea" id="RHEA:31575"/>
        <dbReference type="ChEBI" id="CHEBI:15377"/>
        <dbReference type="ChEBI" id="CHEBI:15378"/>
        <dbReference type="ChEBI" id="CHEBI:33019"/>
        <dbReference type="ChEBI" id="CHEBI:63224"/>
        <dbReference type="ChEBI" id="CHEBI:77896"/>
        <dbReference type="EC" id="3.6.1.55"/>
    </reaction>
</comment>
<protein>
    <recommendedName>
        <fullName evidence="11">8-oxo-dGTP diphosphatase</fullName>
        <ecNumber evidence="11">3.6.1.55</ecNumber>
    </recommendedName>
</protein>
<evidence type="ECO:0000256" key="2">
    <source>
        <dbReference type="ARBA" id="ARBA00005582"/>
    </source>
</evidence>
<evidence type="ECO:0000256" key="3">
    <source>
        <dbReference type="ARBA" id="ARBA00022457"/>
    </source>
</evidence>
<evidence type="ECO:0000256" key="12">
    <source>
        <dbReference type="RuleBase" id="RU003476"/>
    </source>
</evidence>
<dbReference type="GO" id="GO:0044716">
    <property type="term" value="F:8-oxo-GDP phosphatase activity"/>
    <property type="evidence" value="ECO:0007669"/>
    <property type="project" value="TreeGrafter"/>
</dbReference>
<evidence type="ECO:0000256" key="10">
    <source>
        <dbReference type="ARBA" id="ARBA00035861"/>
    </source>
</evidence>
<dbReference type="GO" id="GO:0006281">
    <property type="term" value="P:DNA repair"/>
    <property type="evidence" value="ECO:0007669"/>
    <property type="project" value="UniProtKB-KW"/>
</dbReference>
<evidence type="ECO:0000256" key="11">
    <source>
        <dbReference type="ARBA" id="ARBA00038905"/>
    </source>
</evidence>
<dbReference type="PROSITE" id="PS51462">
    <property type="entry name" value="NUDIX"/>
    <property type="match status" value="1"/>
</dbReference>
<dbReference type="PRINTS" id="PR00502">
    <property type="entry name" value="NUDIXFAMILY"/>
</dbReference>
<dbReference type="GO" id="GO:0035539">
    <property type="term" value="F:8-oxo-7,8-dihydrodeoxyguanosine triphosphate pyrophosphatase activity"/>
    <property type="evidence" value="ECO:0007669"/>
    <property type="project" value="UniProtKB-EC"/>
</dbReference>
<dbReference type="EMBL" id="WUEK01000004">
    <property type="protein sequence ID" value="MXG89322.1"/>
    <property type="molecule type" value="Genomic_DNA"/>
</dbReference>
<dbReference type="InterPro" id="IPR020476">
    <property type="entry name" value="Nudix_hydrolase"/>
</dbReference>
<keyword evidence="4" id="KW-0235">DNA replication</keyword>
<keyword evidence="7 12" id="KW-0378">Hydrolase</keyword>
<evidence type="ECO:0000256" key="8">
    <source>
        <dbReference type="ARBA" id="ARBA00022842"/>
    </source>
</evidence>
<evidence type="ECO:0000256" key="6">
    <source>
        <dbReference type="ARBA" id="ARBA00022763"/>
    </source>
</evidence>
<evidence type="ECO:0000256" key="1">
    <source>
        <dbReference type="ARBA" id="ARBA00001946"/>
    </source>
</evidence>
<dbReference type="PANTHER" id="PTHR47707">
    <property type="entry name" value="8-OXO-DGTP DIPHOSPHATASE"/>
    <property type="match status" value="1"/>
</dbReference>
<evidence type="ECO:0000256" key="9">
    <source>
        <dbReference type="ARBA" id="ARBA00023204"/>
    </source>
</evidence>
<name>A0A6L7F022_9ACTN</name>
<dbReference type="RefSeq" id="WP_160876684.1">
    <property type="nucleotide sequence ID" value="NZ_WUEK01000004.1"/>
</dbReference>
<evidence type="ECO:0000256" key="5">
    <source>
        <dbReference type="ARBA" id="ARBA00022723"/>
    </source>
</evidence>
<sequence length="138" mass="15089">MATDVSPQVVVGAAVVRDGRVLAARRTTPPEAAGRWEFPGGKVDEGESDDAALVRELAEELGVRVRVVRWLAGEQSVGPGGRYRLRVAVVRLEAGEPEATEHDRLRWLDPARLDEVDWLDGDRPFLDELSALAPTLDP</sequence>
<keyword evidence="15" id="KW-1185">Reference proteome</keyword>
<keyword evidence="8" id="KW-0460">Magnesium</keyword>
<proteinExistence type="inferred from homology"/>
<dbReference type="PROSITE" id="PS00893">
    <property type="entry name" value="NUDIX_BOX"/>
    <property type="match status" value="1"/>
</dbReference>
<comment type="caution">
    <text evidence="14">The sequence shown here is derived from an EMBL/GenBank/DDBJ whole genome shotgun (WGS) entry which is preliminary data.</text>
</comment>
<evidence type="ECO:0000313" key="14">
    <source>
        <dbReference type="EMBL" id="MXG89322.1"/>
    </source>
</evidence>
<organism evidence="14 15">
    <name type="scientific">Nocardioides flavescens</name>
    <dbReference type="NCBI Taxonomy" id="2691959"/>
    <lineage>
        <taxon>Bacteria</taxon>
        <taxon>Bacillati</taxon>
        <taxon>Actinomycetota</taxon>
        <taxon>Actinomycetes</taxon>
        <taxon>Propionibacteriales</taxon>
        <taxon>Nocardioidaceae</taxon>
        <taxon>Nocardioides</taxon>
    </lineage>
</organism>
<feature type="domain" description="Nudix hydrolase" evidence="13">
    <location>
        <begin position="6"/>
        <end position="131"/>
    </location>
</feature>
<comment type="similarity">
    <text evidence="2 12">Belongs to the Nudix hydrolase family.</text>
</comment>
<dbReference type="PANTHER" id="PTHR47707:SF1">
    <property type="entry name" value="NUDIX HYDROLASE FAMILY PROTEIN"/>
    <property type="match status" value="1"/>
</dbReference>
<evidence type="ECO:0000256" key="7">
    <source>
        <dbReference type="ARBA" id="ARBA00022801"/>
    </source>
</evidence>
<dbReference type="InterPro" id="IPR015797">
    <property type="entry name" value="NUDIX_hydrolase-like_dom_sf"/>
</dbReference>
<keyword evidence="9" id="KW-0234">DNA repair</keyword>
<dbReference type="InterPro" id="IPR000086">
    <property type="entry name" value="NUDIX_hydrolase_dom"/>
</dbReference>
<dbReference type="GO" id="GO:0008413">
    <property type="term" value="F:8-oxo-7,8-dihydroguanosine triphosphate pyrophosphatase activity"/>
    <property type="evidence" value="ECO:0007669"/>
    <property type="project" value="TreeGrafter"/>
</dbReference>
<accession>A0A6L7F022</accession>
<comment type="cofactor">
    <cofactor evidence="1">
        <name>Mg(2+)</name>
        <dbReference type="ChEBI" id="CHEBI:18420"/>
    </cofactor>
</comment>
<dbReference type="GO" id="GO:0046872">
    <property type="term" value="F:metal ion binding"/>
    <property type="evidence" value="ECO:0007669"/>
    <property type="project" value="UniProtKB-KW"/>
</dbReference>
<dbReference type="GO" id="GO:0044715">
    <property type="term" value="F:8-oxo-dGDP phosphatase activity"/>
    <property type="evidence" value="ECO:0007669"/>
    <property type="project" value="TreeGrafter"/>
</dbReference>
<keyword evidence="5" id="KW-0479">Metal-binding</keyword>
<evidence type="ECO:0000259" key="13">
    <source>
        <dbReference type="PROSITE" id="PS51462"/>
    </source>
</evidence>